<dbReference type="InterPro" id="IPR036663">
    <property type="entry name" value="Fumarylacetoacetase_C_sf"/>
</dbReference>
<organism evidence="4 5">
    <name type="scientific">Tectimicrobiota bacterium</name>
    <dbReference type="NCBI Taxonomy" id="2528274"/>
    <lineage>
        <taxon>Bacteria</taxon>
        <taxon>Pseudomonadati</taxon>
        <taxon>Nitrospinota/Tectimicrobiota group</taxon>
        <taxon>Candidatus Tectimicrobiota</taxon>
    </lineage>
</organism>
<evidence type="ECO:0000256" key="2">
    <source>
        <dbReference type="ARBA" id="ARBA00022723"/>
    </source>
</evidence>
<reference evidence="4" key="1">
    <citation type="submission" date="2019-03" db="EMBL/GenBank/DDBJ databases">
        <title>Lake Tanganyika Metagenome-Assembled Genomes (MAGs).</title>
        <authorList>
            <person name="Tran P."/>
        </authorList>
    </citation>
    <scope>NUCLEOTIDE SEQUENCE</scope>
    <source>
        <strain evidence="4">K_DeepCast_65m_m2_066</strain>
    </source>
</reference>
<evidence type="ECO:0000313" key="4">
    <source>
        <dbReference type="EMBL" id="MBM3222894.1"/>
    </source>
</evidence>
<comment type="similarity">
    <text evidence="1">Belongs to the FAH family.</text>
</comment>
<dbReference type="EMBL" id="VGLS01000067">
    <property type="protein sequence ID" value="MBM3222894.1"/>
    <property type="molecule type" value="Genomic_DNA"/>
</dbReference>
<dbReference type="PANTHER" id="PTHR42796:SF4">
    <property type="entry name" value="FUMARYLACETOACETATE HYDROLASE DOMAIN-CONTAINING PROTEIN 2A"/>
    <property type="match status" value="1"/>
</dbReference>
<dbReference type="PANTHER" id="PTHR42796">
    <property type="entry name" value="FUMARYLACETOACETATE HYDROLASE DOMAIN-CONTAINING PROTEIN 2A-RELATED"/>
    <property type="match status" value="1"/>
</dbReference>
<accession>A0A937VZU4</accession>
<protein>
    <submittedName>
        <fullName evidence="4">DUF2437 domain-containing protein</fullName>
    </submittedName>
</protein>
<evidence type="ECO:0000259" key="3">
    <source>
        <dbReference type="Pfam" id="PF10370"/>
    </source>
</evidence>
<feature type="non-terminal residue" evidence="4">
    <location>
        <position position="90"/>
    </location>
</feature>
<dbReference type="AlphaFoldDB" id="A0A937VZU4"/>
<dbReference type="InterPro" id="IPR018833">
    <property type="entry name" value="Rv2993c-like_N"/>
</dbReference>
<dbReference type="GO" id="GO:0046872">
    <property type="term" value="F:metal ion binding"/>
    <property type="evidence" value="ECO:0007669"/>
    <property type="project" value="UniProtKB-KW"/>
</dbReference>
<comment type="caution">
    <text evidence="4">The sequence shown here is derived from an EMBL/GenBank/DDBJ whole genome shotgun (WGS) entry which is preliminary data.</text>
</comment>
<sequence>MKLVTFTHAGSTRVGTVVGEEVADVSGQGRNVPQDMLAFLEQGASAMAQAREVEASGRGRLALADVCLEAPIRRPPKILAVGLNYRDHIE</sequence>
<proteinExistence type="inferred from homology"/>
<name>A0A937VZU4_UNCTE</name>
<feature type="domain" description="Rv2993c-like N-terminal" evidence="3">
    <location>
        <begin position="1"/>
        <end position="71"/>
    </location>
</feature>
<dbReference type="Proteomes" id="UP000712673">
    <property type="component" value="Unassembled WGS sequence"/>
</dbReference>
<evidence type="ECO:0000256" key="1">
    <source>
        <dbReference type="ARBA" id="ARBA00010211"/>
    </source>
</evidence>
<dbReference type="InterPro" id="IPR051121">
    <property type="entry name" value="FAH"/>
</dbReference>
<gene>
    <name evidence="4" type="ORF">FJZ47_03695</name>
</gene>
<dbReference type="Pfam" id="PF10370">
    <property type="entry name" value="Rv2993c-like_N"/>
    <property type="match status" value="1"/>
</dbReference>
<dbReference type="Gene3D" id="3.90.850.10">
    <property type="entry name" value="Fumarylacetoacetase-like, C-terminal domain"/>
    <property type="match status" value="1"/>
</dbReference>
<evidence type="ECO:0000313" key="5">
    <source>
        <dbReference type="Proteomes" id="UP000712673"/>
    </source>
</evidence>
<dbReference type="GO" id="GO:0003824">
    <property type="term" value="F:catalytic activity"/>
    <property type="evidence" value="ECO:0007669"/>
    <property type="project" value="InterPro"/>
</dbReference>
<keyword evidence="2" id="KW-0479">Metal-binding</keyword>